<feature type="chain" id="PRO_5019207131" evidence="2">
    <location>
        <begin position="21"/>
        <end position="260"/>
    </location>
</feature>
<reference evidence="3 4" key="1">
    <citation type="submission" date="2019-01" db="EMBL/GenBank/DDBJ databases">
        <authorList>
            <person name="Chen W.-M."/>
        </authorList>
    </citation>
    <scope>NUCLEOTIDE SEQUENCE [LARGE SCALE GENOMIC DNA]</scope>
    <source>
        <strain evidence="3 4">HPM-16</strain>
    </source>
</reference>
<feature type="repeat" description="TPR" evidence="1">
    <location>
        <begin position="39"/>
        <end position="72"/>
    </location>
</feature>
<evidence type="ECO:0000313" key="3">
    <source>
        <dbReference type="EMBL" id="RVU30146.1"/>
    </source>
</evidence>
<dbReference type="RefSeq" id="WP_127694931.1">
    <property type="nucleotide sequence ID" value="NZ_SACQ01000006.1"/>
</dbReference>
<accession>A0A437Q6M7</accession>
<dbReference type="AlphaFoldDB" id="A0A437Q6M7"/>
<proteinExistence type="predicted"/>
<evidence type="ECO:0000313" key="4">
    <source>
        <dbReference type="Proteomes" id="UP000282818"/>
    </source>
</evidence>
<dbReference type="NCBIfam" id="TIGR02521">
    <property type="entry name" value="type_IV_pilW"/>
    <property type="match status" value="1"/>
</dbReference>
<protein>
    <submittedName>
        <fullName evidence="3">Type IV pilus biogenesis/stability protein PilW</fullName>
    </submittedName>
</protein>
<keyword evidence="4" id="KW-1185">Reference proteome</keyword>
<organism evidence="3 4">
    <name type="scientific">Neptunomonas marina</name>
    <dbReference type="NCBI Taxonomy" id="1815562"/>
    <lineage>
        <taxon>Bacteria</taxon>
        <taxon>Pseudomonadati</taxon>
        <taxon>Pseudomonadota</taxon>
        <taxon>Gammaproteobacteria</taxon>
        <taxon>Oceanospirillales</taxon>
        <taxon>Oceanospirillaceae</taxon>
        <taxon>Neptunomonas</taxon>
    </lineage>
</organism>
<evidence type="ECO:0000256" key="2">
    <source>
        <dbReference type="SAM" id="SignalP"/>
    </source>
</evidence>
<sequence length="260" mass="28993">MIRPLIVVLAIIAGSGTLTGCSTVTESASQQGKSPTATMQAYTRLGLQYLQSGDLVNAKVAVQKALEIDTDFAPAYNALGLIFQVEEEKGLAQKYYLKAIELEPDSAMFHNNYGAFLFAEERYTEACKQLAQATQDPFYSNRAQAFENLGLCYRKIDVDDAAIKAFRRSLNAGGARPESLIQLSDLYLMQGDMTLADTYYDQFVELVNQQRVEHTARSLWLGIQLARAKNKSSTAATYGLLLKNLYPKSDEYRLYKEAFQ</sequence>
<evidence type="ECO:0000256" key="1">
    <source>
        <dbReference type="PROSITE-ProRule" id="PRU00339"/>
    </source>
</evidence>
<feature type="signal peptide" evidence="2">
    <location>
        <begin position="1"/>
        <end position="20"/>
    </location>
</feature>
<dbReference type="Pfam" id="PF13431">
    <property type="entry name" value="TPR_17"/>
    <property type="match status" value="1"/>
</dbReference>
<dbReference type="GO" id="GO:0097363">
    <property type="term" value="F:protein O-acetylglucosaminyltransferase activity"/>
    <property type="evidence" value="ECO:0007669"/>
    <property type="project" value="TreeGrafter"/>
</dbReference>
<feature type="repeat" description="TPR" evidence="1">
    <location>
        <begin position="73"/>
        <end position="106"/>
    </location>
</feature>
<dbReference type="PROSITE" id="PS51257">
    <property type="entry name" value="PROKAR_LIPOPROTEIN"/>
    <property type="match status" value="1"/>
</dbReference>
<dbReference type="PROSITE" id="PS50005">
    <property type="entry name" value="TPR"/>
    <property type="match status" value="2"/>
</dbReference>
<name>A0A437Q6M7_9GAMM</name>
<dbReference type="GO" id="GO:0006493">
    <property type="term" value="P:protein O-linked glycosylation"/>
    <property type="evidence" value="ECO:0007669"/>
    <property type="project" value="InterPro"/>
</dbReference>
<dbReference type="SMART" id="SM00028">
    <property type="entry name" value="TPR"/>
    <property type="match status" value="4"/>
</dbReference>
<dbReference type="InterPro" id="IPR011990">
    <property type="entry name" value="TPR-like_helical_dom_sf"/>
</dbReference>
<gene>
    <name evidence="3" type="primary">pilW</name>
    <name evidence="3" type="ORF">EOE65_13945</name>
</gene>
<keyword evidence="1" id="KW-0802">TPR repeat</keyword>
<keyword evidence="2" id="KW-0732">Signal</keyword>
<dbReference type="InterPro" id="IPR019734">
    <property type="entry name" value="TPR_rpt"/>
</dbReference>
<dbReference type="PANTHER" id="PTHR44366:SF1">
    <property type="entry name" value="UDP-N-ACETYLGLUCOSAMINE--PEPTIDE N-ACETYLGLUCOSAMINYLTRANSFERASE 110 KDA SUBUNIT"/>
    <property type="match status" value="1"/>
</dbReference>
<dbReference type="Proteomes" id="UP000282818">
    <property type="component" value="Unassembled WGS sequence"/>
</dbReference>
<dbReference type="InterPro" id="IPR037919">
    <property type="entry name" value="OGT"/>
</dbReference>
<dbReference type="PANTHER" id="PTHR44366">
    <property type="entry name" value="UDP-N-ACETYLGLUCOSAMINE--PEPTIDE N-ACETYLGLUCOSAMINYLTRANSFERASE 110 KDA SUBUNIT"/>
    <property type="match status" value="1"/>
</dbReference>
<dbReference type="SUPFAM" id="SSF48452">
    <property type="entry name" value="TPR-like"/>
    <property type="match status" value="1"/>
</dbReference>
<dbReference type="EMBL" id="SACQ01000006">
    <property type="protein sequence ID" value="RVU30146.1"/>
    <property type="molecule type" value="Genomic_DNA"/>
</dbReference>
<dbReference type="InterPro" id="IPR013360">
    <property type="entry name" value="Pilus_4_PilW"/>
</dbReference>
<dbReference type="Gene3D" id="1.25.40.10">
    <property type="entry name" value="Tetratricopeptide repeat domain"/>
    <property type="match status" value="1"/>
</dbReference>
<comment type="caution">
    <text evidence="3">The sequence shown here is derived from an EMBL/GenBank/DDBJ whole genome shotgun (WGS) entry which is preliminary data.</text>
</comment>
<dbReference type="Pfam" id="PF13181">
    <property type="entry name" value="TPR_8"/>
    <property type="match status" value="1"/>
</dbReference>